<dbReference type="InterPro" id="IPR033121">
    <property type="entry name" value="PEPTIDASE_A1"/>
</dbReference>
<dbReference type="PANTHER" id="PTHR47967">
    <property type="entry name" value="OS07G0603500 PROTEIN-RELATED"/>
    <property type="match status" value="1"/>
</dbReference>
<dbReference type="PROSITE" id="PS51767">
    <property type="entry name" value="PEPTIDASE_A1"/>
    <property type="match status" value="1"/>
</dbReference>
<dbReference type="OMA" id="TYKTESC"/>
<dbReference type="CDD" id="cd05476">
    <property type="entry name" value="pepsin_A_like_plant"/>
    <property type="match status" value="1"/>
</dbReference>
<keyword evidence="6" id="KW-0732">Signal</keyword>
<dbReference type="Gene3D" id="2.40.70.10">
    <property type="entry name" value="Acid Proteases"/>
    <property type="match status" value="2"/>
</dbReference>
<reference evidence="8" key="1">
    <citation type="journal article" date="2012" name="Nat. Biotechnol.">
        <title>Draft genome sequence of pigeonpea (Cajanus cajan), an orphan legume crop of resource-poor farmers.</title>
        <authorList>
            <person name="Varshney R.K."/>
            <person name="Chen W."/>
            <person name="Li Y."/>
            <person name="Bharti A.K."/>
            <person name="Saxena R.K."/>
            <person name="Schlueter J.A."/>
            <person name="Donoghue M.T."/>
            <person name="Azam S."/>
            <person name="Fan G."/>
            <person name="Whaley A.M."/>
            <person name="Farmer A.D."/>
            <person name="Sheridan J."/>
            <person name="Iwata A."/>
            <person name="Tuteja R."/>
            <person name="Penmetsa R.V."/>
            <person name="Wu W."/>
            <person name="Upadhyaya H.D."/>
            <person name="Yang S.P."/>
            <person name="Shah T."/>
            <person name="Saxena K.B."/>
            <person name="Michael T."/>
            <person name="McCombie W.R."/>
            <person name="Yang B."/>
            <person name="Zhang G."/>
            <person name="Yang H."/>
            <person name="Wang J."/>
            <person name="Spillane C."/>
            <person name="Cook D.R."/>
            <person name="May G.D."/>
            <person name="Xu X."/>
            <person name="Jackson S.A."/>
        </authorList>
    </citation>
    <scope>NUCLEOTIDE SEQUENCE [LARGE SCALE GENOMIC DNA]</scope>
</reference>
<dbReference type="GO" id="GO:0004190">
    <property type="term" value="F:aspartic-type endopeptidase activity"/>
    <property type="evidence" value="ECO:0007669"/>
    <property type="project" value="UniProtKB-KW"/>
</dbReference>
<evidence type="ECO:0000256" key="2">
    <source>
        <dbReference type="ARBA" id="ARBA00022670"/>
    </source>
</evidence>
<dbReference type="OrthoDB" id="2747330at2759"/>
<evidence type="ECO:0000259" key="7">
    <source>
        <dbReference type="PROSITE" id="PS51767"/>
    </source>
</evidence>
<name>A0A151QU86_CAJCA</name>
<dbReference type="GO" id="GO:0006508">
    <property type="term" value="P:proteolysis"/>
    <property type="evidence" value="ECO:0007669"/>
    <property type="project" value="UniProtKB-KW"/>
</dbReference>
<dbReference type="FunFam" id="2.40.70.10:FF:000051">
    <property type="entry name" value="Putative aspartic protease"/>
    <property type="match status" value="1"/>
</dbReference>
<dbReference type="EMBL" id="KQ484757">
    <property type="protein sequence ID" value="KYP33845.1"/>
    <property type="molecule type" value="Genomic_DNA"/>
</dbReference>
<feature type="chain" id="PRO_5007587526" evidence="6">
    <location>
        <begin position="24"/>
        <end position="440"/>
    </location>
</feature>
<dbReference type="InterPro" id="IPR034161">
    <property type="entry name" value="Pepsin-like_plant"/>
</dbReference>
<dbReference type="PROSITE" id="PS00141">
    <property type="entry name" value="ASP_PROTEASE"/>
    <property type="match status" value="2"/>
</dbReference>
<dbReference type="AlphaFoldDB" id="A0A151QU86"/>
<evidence type="ECO:0000256" key="3">
    <source>
        <dbReference type="ARBA" id="ARBA00022750"/>
    </source>
</evidence>
<dbReference type="Pfam" id="PF14541">
    <property type="entry name" value="TAXi_C"/>
    <property type="match status" value="1"/>
</dbReference>
<keyword evidence="9" id="KW-1185">Reference proteome</keyword>
<dbReference type="Pfam" id="PF14543">
    <property type="entry name" value="TAXi_N"/>
    <property type="match status" value="1"/>
</dbReference>
<keyword evidence="4" id="KW-0378">Hydrolase</keyword>
<evidence type="ECO:0000256" key="6">
    <source>
        <dbReference type="SAM" id="SignalP"/>
    </source>
</evidence>
<evidence type="ECO:0000313" key="8">
    <source>
        <dbReference type="EMBL" id="KYP33845.1"/>
    </source>
</evidence>
<dbReference type="InterPro" id="IPR021109">
    <property type="entry name" value="Peptidase_aspartic_dom_sf"/>
</dbReference>
<dbReference type="PANTHER" id="PTHR47967:SF128">
    <property type="entry name" value="ASPARTIC PROTEINASE CDR1-LIKE"/>
    <property type="match status" value="1"/>
</dbReference>
<feature type="domain" description="Peptidase A1" evidence="7">
    <location>
        <begin position="90"/>
        <end position="433"/>
    </location>
</feature>
<dbReference type="InterPro" id="IPR051708">
    <property type="entry name" value="Plant_Aspart_Prot_A1"/>
</dbReference>
<keyword evidence="2" id="KW-0645">Protease</keyword>
<dbReference type="Gramene" id="C.cajan_47636.t">
    <property type="protein sequence ID" value="C.cajan_47636.t"/>
    <property type="gene ID" value="C.cajan_47636"/>
</dbReference>
<evidence type="ECO:0000256" key="4">
    <source>
        <dbReference type="ARBA" id="ARBA00022801"/>
    </source>
</evidence>
<protein>
    <submittedName>
        <fullName evidence="8">Aspartic proteinase nepenthesin-1</fullName>
    </submittedName>
</protein>
<dbReference type="InterPro" id="IPR032799">
    <property type="entry name" value="TAXi_C"/>
</dbReference>
<dbReference type="Proteomes" id="UP000075243">
    <property type="component" value="Unassembled WGS sequence"/>
</dbReference>
<organism evidence="8 9">
    <name type="scientific">Cajanus cajan</name>
    <name type="common">Pigeon pea</name>
    <name type="synonym">Cajanus indicus</name>
    <dbReference type="NCBI Taxonomy" id="3821"/>
    <lineage>
        <taxon>Eukaryota</taxon>
        <taxon>Viridiplantae</taxon>
        <taxon>Streptophyta</taxon>
        <taxon>Embryophyta</taxon>
        <taxon>Tracheophyta</taxon>
        <taxon>Spermatophyta</taxon>
        <taxon>Magnoliopsida</taxon>
        <taxon>eudicotyledons</taxon>
        <taxon>Gunneridae</taxon>
        <taxon>Pentapetalae</taxon>
        <taxon>rosids</taxon>
        <taxon>fabids</taxon>
        <taxon>Fabales</taxon>
        <taxon>Fabaceae</taxon>
        <taxon>Papilionoideae</taxon>
        <taxon>50 kb inversion clade</taxon>
        <taxon>NPAAA clade</taxon>
        <taxon>indigoferoid/millettioid clade</taxon>
        <taxon>Phaseoleae</taxon>
        <taxon>Cajanus</taxon>
    </lineage>
</organism>
<dbReference type="GO" id="GO:0005576">
    <property type="term" value="C:extracellular region"/>
    <property type="evidence" value="ECO:0007669"/>
    <property type="project" value="TreeGrafter"/>
</dbReference>
<gene>
    <name evidence="8" type="ORF">KK1_045274</name>
</gene>
<sequence>MRAHFVLCFLVLCSLSTTHFTEATKSGFSVDLIHRDSPLSPLYDPSLTPLERIKNAAMRSMARSNRVSLTRNENNLPKTITVPDIGIGEYLTRFYIGTPPVERFAIADTGSDLIWVQCTPCRKCLPQNTPLFDPTKSSTYRRVRCDSQPCTLLPQNQRRCGKSGLCNYRYIYGDSSYNVGILSVDKISFGSKGVNVFPKFTFGCAYLNKDDEDKTKMNTGLVGLGAGPLSLVSQLGDIGKKFSYCLVPQGSNTTSKLKFGNELATIKGKRVVSTPLIFNSSSPGFYFLNLEGISIGKKMLKTTKSVIDGNMIIDSGTTFTILQKSFYKKFASLVEEVLGSEAVKNPPRPYNLCFKGEDIKDSDGSDDDGVVFHFTGAKVRLNNVNLFSLMDDNLFCVMVKPTDDDDGLPIFGNQAQIGFQVEYDLDGGKISFAPADCAKH</sequence>
<dbReference type="InterPro" id="IPR001969">
    <property type="entry name" value="Aspartic_peptidase_AS"/>
</dbReference>
<comment type="similarity">
    <text evidence="1">Belongs to the peptidase A1 family.</text>
</comment>
<keyword evidence="5" id="KW-0325">Glycoprotein</keyword>
<evidence type="ECO:0000256" key="1">
    <source>
        <dbReference type="ARBA" id="ARBA00007447"/>
    </source>
</evidence>
<dbReference type="SUPFAM" id="SSF50630">
    <property type="entry name" value="Acid proteases"/>
    <property type="match status" value="1"/>
</dbReference>
<proteinExistence type="inferred from homology"/>
<evidence type="ECO:0000313" key="9">
    <source>
        <dbReference type="Proteomes" id="UP000075243"/>
    </source>
</evidence>
<accession>A0A151QU86</accession>
<evidence type="ECO:0000256" key="5">
    <source>
        <dbReference type="ARBA" id="ARBA00023180"/>
    </source>
</evidence>
<feature type="signal peptide" evidence="6">
    <location>
        <begin position="1"/>
        <end position="23"/>
    </location>
</feature>
<dbReference type="InterPro" id="IPR032861">
    <property type="entry name" value="TAXi_N"/>
</dbReference>
<keyword evidence="3" id="KW-0064">Aspartyl protease</keyword>